<dbReference type="InterPro" id="IPR002423">
    <property type="entry name" value="Cpn60/GroEL/TCP-1"/>
</dbReference>
<dbReference type="Pfam" id="PF00118">
    <property type="entry name" value="Cpn60_TCP1"/>
    <property type="match status" value="1"/>
</dbReference>
<keyword evidence="2" id="KW-0143">Chaperone</keyword>
<dbReference type="InterPro" id="IPR027413">
    <property type="entry name" value="GROEL-like_equatorial_sf"/>
</dbReference>
<dbReference type="EnsemblPlants" id="Solyc02g044045.1.1">
    <property type="protein sequence ID" value="Solyc02g044045.1.1"/>
    <property type="gene ID" value="Solyc02g044045.1"/>
</dbReference>
<dbReference type="InParanoid" id="A0A3Q7EYE7"/>
<dbReference type="GO" id="GO:0042026">
    <property type="term" value="P:protein refolding"/>
    <property type="evidence" value="ECO:0007669"/>
    <property type="project" value="InterPro"/>
</dbReference>
<comment type="similarity">
    <text evidence="1 3">Belongs to the chaperonin (HSP60) family.</text>
</comment>
<accession>A0A3Q7EYE7</accession>
<reference evidence="4" key="2">
    <citation type="submission" date="2019-01" db="UniProtKB">
        <authorList>
            <consortium name="EnsemblPlants"/>
        </authorList>
    </citation>
    <scope>IDENTIFICATION</scope>
    <source>
        <strain evidence="4">cv. Heinz 1706</strain>
    </source>
</reference>
<sequence length="121" mass="12885">MFLVVTDSSSSGRNVVIEQSWGAPKVTKDGVTVAKSIEFKDKIQIVGASLVKQVANATNDVAGDGTTCATILTRAIFAVGCKSVAAGMNAMDLRREKYQDLFSKGSLFGRLTIKVTPNEKN</sequence>
<dbReference type="GO" id="GO:0005524">
    <property type="term" value="F:ATP binding"/>
    <property type="evidence" value="ECO:0007669"/>
    <property type="project" value="InterPro"/>
</dbReference>
<dbReference type="OMA" id="WGISMEN"/>
<organism evidence="4">
    <name type="scientific">Solanum lycopersicum</name>
    <name type="common">Tomato</name>
    <name type="synonym">Lycopersicon esculentum</name>
    <dbReference type="NCBI Taxonomy" id="4081"/>
    <lineage>
        <taxon>Eukaryota</taxon>
        <taxon>Viridiplantae</taxon>
        <taxon>Streptophyta</taxon>
        <taxon>Embryophyta</taxon>
        <taxon>Tracheophyta</taxon>
        <taxon>Spermatophyta</taxon>
        <taxon>Magnoliopsida</taxon>
        <taxon>eudicotyledons</taxon>
        <taxon>Gunneridae</taxon>
        <taxon>Pentapetalae</taxon>
        <taxon>asterids</taxon>
        <taxon>lamiids</taxon>
        <taxon>Solanales</taxon>
        <taxon>Solanaceae</taxon>
        <taxon>Solanoideae</taxon>
        <taxon>Solaneae</taxon>
        <taxon>Solanum</taxon>
        <taxon>Solanum subgen. Lycopersicon</taxon>
    </lineage>
</organism>
<dbReference type="Gene3D" id="1.10.560.10">
    <property type="entry name" value="GroEL-like equatorial domain"/>
    <property type="match status" value="1"/>
</dbReference>
<dbReference type="PaxDb" id="4081-Solyc02g044030.1.1"/>
<dbReference type="STRING" id="4081.A0A3Q7EYE7"/>
<dbReference type="AlphaFoldDB" id="A0A3Q7EYE7"/>
<evidence type="ECO:0000256" key="3">
    <source>
        <dbReference type="RuleBase" id="RU000418"/>
    </source>
</evidence>
<dbReference type="PRINTS" id="PR00298">
    <property type="entry name" value="CHAPERONIN60"/>
</dbReference>
<evidence type="ECO:0000313" key="4">
    <source>
        <dbReference type="EnsemblPlants" id="Solyc02g044045.1.1"/>
    </source>
</evidence>
<dbReference type="Proteomes" id="UP000004994">
    <property type="component" value="Chromosome 2"/>
</dbReference>
<keyword evidence="5" id="KW-1185">Reference proteome</keyword>
<dbReference type="GO" id="GO:0140662">
    <property type="term" value="F:ATP-dependent protein folding chaperone"/>
    <property type="evidence" value="ECO:0007669"/>
    <property type="project" value="InterPro"/>
</dbReference>
<evidence type="ECO:0000256" key="1">
    <source>
        <dbReference type="ARBA" id="ARBA00006607"/>
    </source>
</evidence>
<reference evidence="4" key="1">
    <citation type="journal article" date="2012" name="Nature">
        <title>The tomato genome sequence provides insights into fleshy fruit evolution.</title>
        <authorList>
            <consortium name="Tomato Genome Consortium"/>
        </authorList>
    </citation>
    <scope>NUCLEOTIDE SEQUENCE [LARGE SCALE GENOMIC DNA]</scope>
    <source>
        <strain evidence="4">cv. Heinz 1706</strain>
    </source>
</reference>
<name>A0A3Q7EYE7_SOLLC</name>
<protein>
    <submittedName>
        <fullName evidence="4">Uncharacterized protein</fullName>
    </submittedName>
</protein>
<evidence type="ECO:0000256" key="2">
    <source>
        <dbReference type="ARBA" id="ARBA00023186"/>
    </source>
</evidence>
<dbReference type="PANTHER" id="PTHR45633">
    <property type="entry name" value="60 KDA HEAT SHOCK PROTEIN, MITOCHONDRIAL"/>
    <property type="match status" value="1"/>
</dbReference>
<dbReference type="Gramene" id="Solyc02g044045.1.1">
    <property type="protein sequence ID" value="Solyc02g044045.1.1"/>
    <property type="gene ID" value="Solyc02g044045.1"/>
</dbReference>
<dbReference type="InterPro" id="IPR001844">
    <property type="entry name" value="Cpn60/GroEL"/>
</dbReference>
<proteinExistence type="inferred from homology"/>
<dbReference type="SUPFAM" id="SSF48592">
    <property type="entry name" value="GroEL equatorial domain-like"/>
    <property type="match status" value="1"/>
</dbReference>
<evidence type="ECO:0000313" key="5">
    <source>
        <dbReference type="Proteomes" id="UP000004994"/>
    </source>
</evidence>